<reference evidence="3 4" key="1">
    <citation type="submission" date="2021-03" db="EMBL/GenBank/DDBJ databases">
        <title>Genomic Encyclopedia of Type Strains, Phase IV (KMG-IV): sequencing the most valuable type-strain genomes for metagenomic binning, comparative biology and taxonomic classification.</title>
        <authorList>
            <person name="Goeker M."/>
        </authorList>
    </citation>
    <scope>NUCLEOTIDE SEQUENCE [LARGE SCALE GENOMIC DNA]</scope>
    <source>
        <strain evidence="3 4">DSM 26048</strain>
    </source>
</reference>
<feature type="modified residue" description="Phosphohistidine" evidence="1">
    <location>
        <position position="55"/>
    </location>
</feature>
<dbReference type="PROSITE" id="PS50894">
    <property type="entry name" value="HPT"/>
    <property type="match status" value="1"/>
</dbReference>
<dbReference type="Gene3D" id="1.20.120.160">
    <property type="entry name" value="HPT domain"/>
    <property type="match status" value="1"/>
</dbReference>
<keyword evidence="1" id="KW-0597">Phosphoprotein</keyword>
<keyword evidence="3" id="KW-0808">Transferase</keyword>
<gene>
    <name evidence="3" type="ORF">J2Z66_005168</name>
</gene>
<feature type="domain" description="HPt" evidence="2">
    <location>
        <begin position="7"/>
        <end position="119"/>
    </location>
</feature>
<dbReference type="InterPro" id="IPR008207">
    <property type="entry name" value="Sig_transdc_His_kin_Hpt_dom"/>
</dbReference>
<name>A0ABS4J150_9BACL</name>
<comment type="caution">
    <text evidence="3">The sequence shown here is derived from an EMBL/GenBank/DDBJ whole genome shotgun (WGS) entry which is preliminary data.</text>
</comment>
<accession>A0ABS4J150</accession>
<proteinExistence type="predicted"/>
<evidence type="ECO:0000259" key="2">
    <source>
        <dbReference type="PROSITE" id="PS50894"/>
    </source>
</evidence>
<dbReference type="InterPro" id="IPR036641">
    <property type="entry name" value="HPT_dom_sf"/>
</dbReference>
<sequence length="119" mass="13720">MHSEDRFRKIIEQTRKLFLDDALKRKAAFQLSLEAWENKQMSSSALVERLYQLCHALKGVALTVELPQIHGHTEALLSIIIQHREGNKEDDLDVQLPGWLELWRRLSESLEQSAAWGSA</sequence>
<evidence type="ECO:0000313" key="4">
    <source>
        <dbReference type="Proteomes" id="UP001519287"/>
    </source>
</evidence>
<evidence type="ECO:0000313" key="3">
    <source>
        <dbReference type="EMBL" id="MBP1993546.1"/>
    </source>
</evidence>
<evidence type="ECO:0000256" key="1">
    <source>
        <dbReference type="PROSITE-ProRule" id="PRU00110"/>
    </source>
</evidence>
<keyword evidence="3" id="KW-0418">Kinase</keyword>
<dbReference type="SUPFAM" id="SSF47226">
    <property type="entry name" value="Histidine-containing phosphotransfer domain, HPT domain"/>
    <property type="match status" value="1"/>
</dbReference>
<dbReference type="Pfam" id="PF01627">
    <property type="entry name" value="Hpt"/>
    <property type="match status" value="1"/>
</dbReference>
<dbReference type="RefSeq" id="WP_209975431.1">
    <property type="nucleotide sequence ID" value="NZ_JAGGLB010000019.1"/>
</dbReference>
<protein>
    <submittedName>
        <fullName evidence="3">Chemotaxis protein histidine kinase CheA</fullName>
    </submittedName>
</protein>
<dbReference type="GO" id="GO:0016301">
    <property type="term" value="F:kinase activity"/>
    <property type="evidence" value="ECO:0007669"/>
    <property type="project" value="UniProtKB-KW"/>
</dbReference>
<dbReference type="EMBL" id="JAGGLB010000019">
    <property type="protein sequence ID" value="MBP1993546.1"/>
    <property type="molecule type" value="Genomic_DNA"/>
</dbReference>
<organism evidence="3 4">
    <name type="scientific">Paenibacillus eucommiae</name>
    <dbReference type="NCBI Taxonomy" id="1355755"/>
    <lineage>
        <taxon>Bacteria</taxon>
        <taxon>Bacillati</taxon>
        <taxon>Bacillota</taxon>
        <taxon>Bacilli</taxon>
        <taxon>Bacillales</taxon>
        <taxon>Paenibacillaceae</taxon>
        <taxon>Paenibacillus</taxon>
    </lineage>
</organism>
<dbReference type="Proteomes" id="UP001519287">
    <property type="component" value="Unassembled WGS sequence"/>
</dbReference>
<keyword evidence="4" id="KW-1185">Reference proteome</keyword>